<dbReference type="PROSITE" id="PS50113">
    <property type="entry name" value="PAC"/>
    <property type="match status" value="3"/>
</dbReference>
<evidence type="ECO:0000256" key="4">
    <source>
        <dbReference type="ARBA" id="ARBA00022989"/>
    </source>
</evidence>
<feature type="domain" description="PAS" evidence="8">
    <location>
        <begin position="420"/>
        <end position="464"/>
    </location>
</feature>
<sequence length="1010" mass="112904">MLPTAYCNSGWLAGVLSADNLLAAWSVWWLGDAMGALVCGVPLLTASRQSLDVFGNQRRRELLLVLSLLVTAGALIFNGPVSQSALYHPILYLPFFLLSWLAVRGSIALASGAALLLAIEAVWATSQGTGPFQSNEVHFSLAMLWGYMATATIIPVLITVLMDELRQSQHRLALATLGAELGMWEWNLETDAITHADESCLPLSLAQTHDGNTLRSVIHPDDVEVLDVALLQHLSGGADMLELECRFYSGPGRWCWMLMRGRAVESDSRGTPLKMAGTLVDIDARKQAEAELQTSRIKLQQSEERYRQLLNNSPVGIINYDRNLVVSYVNERFADIMKVPVDYMLGLDCTGLKDQRVVPALEQALEGKNALYEGEYCTSYGQEKIWISMRCAPVRGECGEVLGGVALLEDITARKDAEQNLRKFKFFSDNAADMLMLTDETTRICYANRATCEALGYRQDELLNMKVPDIDPRNSEKEVRAIIDQCKEQWTPPFETVHRRRDGTEFSVEITARAMPFNGEWLCFTSARDITDRKLLDDRERRHREGLKALNEVAAQSHLPLKQQMGKALQIGARYYDLDCAIISAVSGSDYRVHVFSAPPGTLEEDQHFALGETYCDLTLTSRDVVAISHMEVSPYSGHPCYRKFQLESYLGAPVWVDNSLYGTVNFSSAKPYPRAFDAGDREFIRLLARWIGSVMTLDKSRAAVVASEAYLKAIIETEPECVKVMSQDGQVTQMNRAGLEMLEVESVEEINQKGVLNFVDKPYRQAFETLHQQAFSGQHGSLEFTITGKHGHMRWLDTHAAPLKNEEGRVTSVLSVTRDISLLKQQQLELKDMAHFDALTRLPNRTLLSERMSRAVVLARRHQTEFAVCYLDLDGFKPINDELGHDAGDQVLIEIGNRLTGALREVDTVSRLGGDEFVLLMSDLSHHEDWQSALSRVLMEVTRPLPVKGQERSVSASIGVAFYPQDGEDPETLLRHADHAMYAAKRAGKNRYNLFSTEDGCVTRAQKVH</sequence>
<evidence type="ECO:0000256" key="5">
    <source>
        <dbReference type="ARBA" id="ARBA00023136"/>
    </source>
</evidence>
<feature type="domain" description="PAC" evidence="9">
    <location>
        <begin position="241"/>
        <end position="294"/>
    </location>
</feature>
<dbReference type="InterPro" id="IPR029787">
    <property type="entry name" value="Nucleotide_cyclase"/>
</dbReference>
<dbReference type="EMBL" id="JACVEW010000004">
    <property type="protein sequence ID" value="MBP0047847.1"/>
    <property type="molecule type" value="Genomic_DNA"/>
</dbReference>
<dbReference type="InterPro" id="IPR013655">
    <property type="entry name" value="PAS_fold_3"/>
</dbReference>
<dbReference type="InterPro" id="IPR029016">
    <property type="entry name" value="GAF-like_dom_sf"/>
</dbReference>
<feature type="domain" description="PAC" evidence="9">
    <location>
        <begin position="370"/>
        <end position="423"/>
    </location>
</feature>
<keyword evidence="6" id="KW-0175">Coiled coil</keyword>
<feature type="domain" description="PAC" evidence="9">
    <location>
        <begin position="781"/>
        <end position="833"/>
    </location>
</feature>
<evidence type="ECO:0000259" key="10">
    <source>
        <dbReference type="PROSITE" id="PS50887"/>
    </source>
</evidence>
<keyword evidence="12" id="KW-1185">Reference proteome</keyword>
<keyword evidence="4 7" id="KW-1133">Transmembrane helix</keyword>
<dbReference type="SMART" id="SM00267">
    <property type="entry name" value="GGDEF"/>
    <property type="match status" value="1"/>
</dbReference>
<feature type="transmembrane region" description="Helical" evidence="7">
    <location>
        <begin position="107"/>
        <end position="124"/>
    </location>
</feature>
<dbReference type="CDD" id="cd00130">
    <property type="entry name" value="PAS"/>
    <property type="match status" value="3"/>
</dbReference>
<keyword evidence="5 7" id="KW-0472">Membrane</keyword>
<dbReference type="NCBIfam" id="TIGR00229">
    <property type="entry name" value="sensory_box"/>
    <property type="match status" value="3"/>
</dbReference>
<evidence type="ECO:0000313" key="11">
    <source>
        <dbReference type="EMBL" id="MBP0047847.1"/>
    </source>
</evidence>
<protein>
    <submittedName>
        <fullName evidence="11">PAS domain S-box protein</fullName>
    </submittedName>
</protein>
<dbReference type="InterPro" id="IPR000700">
    <property type="entry name" value="PAS-assoc_C"/>
</dbReference>
<dbReference type="PANTHER" id="PTHR44757">
    <property type="entry name" value="DIGUANYLATE CYCLASE DGCP"/>
    <property type="match status" value="1"/>
</dbReference>
<dbReference type="Pfam" id="PF01590">
    <property type="entry name" value="GAF"/>
    <property type="match status" value="1"/>
</dbReference>
<dbReference type="InterPro" id="IPR003018">
    <property type="entry name" value="GAF"/>
</dbReference>
<dbReference type="Pfam" id="PF08448">
    <property type="entry name" value="PAS_4"/>
    <property type="match status" value="2"/>
</dbReference>
<dbReference type="CDD" id="cd01949">
    <property type="entry name" value="GGDEF"/>
    <property type="match status" value="1"/>
</dbReference>
<dbReference type="Pfam" id="PF05231">
    <property type="entry name" value="MASE1"/>
    <property type="match status" value="1"/>
</dbReference>
<dbReference type="InterPro" id="IPR013656">
    <property type="entry name" value="PAS_4"/>
</dbReference>
<organism evidence="11 12">
    <name type="scientific">Marinobacterium alkalitolerans</name>
    <dbReference type="NCBI Taxonomy" id="1542925"/>
    <lineage>
        <taxon>Bacteria</taxon>
        <taxon>Pseudomonadati</taxon>
        <taxon>Pseudomonadota</taxon>
        <taxon>Gammaproteobacteria</taxon>
        <taxon>Oceanospirillales</taxon>
        <taxon>Oceanospirillaceae</taxon>
        <taxon>Marinobacterium</taxon>
    </lineage>
</organism>
<dbReference type="InterPro" id="IPR001610">
    <property type="entry name" value="PAC"/>
</dbReference>
<evidence type="ECO:0000256" key="2">
    <source>
        <dbReference type="ARBA" id="ARBA00022475"/>
    </source>
</evidence>
<feature type="transmembrane region" description="Helical" evidence="7">
    <location>
        <begin position="62"/>
        <end position="79"/>
    </location>
</feature>
<feature type="transmembrane region" description="Helical" evidence="7">
    <location>
        <begin position="144"/>
        <end position="162"/>
    </location>
</feature>
<dbReference type="NCBIfam" id="TIGR00254">
    <property type="entry name" value="GGDEF"/>
    <property type="match status" value="1"/>
</dbReference>
<dbReference type="SUPFAM" id="SSF55785">
    <property type="entry name" value="PYP-like sensor domain (PAS domain)"/>
    <property type="match status" value="4"/>
</dbReference>
<feature type="domain" description="GGDEF" evidence="10">
    <location>
        <begin position="865"/>
        <end position="998"/>
    </location>
</feature>
<dbReference type="SUPFAM" id="SSF55781">
    <property type="entry name" value="GAF domain-like"/>
    <property type="match status" value="1"/>
</dbReference>
<evidence type="ECO:0000256" key="6">
    <source>
        <dbReference type="SAM" id="Coils"/>
    </source>
</evidence>
<dbReference type="InterPro" id="IPR007895">
    <property type="entry name" value="MASE1"/>
</dbReference>
<keyword evidence="2" id="KW-1003">Cell membrane</keyword>
<dbReference type="Pfam" id="PF08447">
    <property type="entry name" value="PAS_3"/>
    <property type="match status" value="1"/>
</dbReference>
<dbReference type="InterPro" id="IPR000014">
    <property type="entry name" value="PAS"/>
</dbReference>
<feature type="domain" description="PAS" evidence="8">
    <location>
        <begin position="708"/>
        <end position="779"/>
    </location>
</feature>
<dbReference type="Proteomes" id="UP000810171">
    <property type="component" value="Unassembled WGS sequence"/>
</dbReference>
<evidence type="ECO:0000256" key="7">
    <source>
        <dbReference type="SAM" id="Phobius"/>
    </source>
</evidence>
<evidence type="ECO:0000313" key="12">
    <source>
        <dbReference type="Proteomes" id="UP000810171"/>
    </source>
</evidence>
<dbReference type="RefSeq" id="WP_209286464.1">
    <property type="nucleotide sequence ID" value="NZ_JACVEW010000004.1"/>
</dbReference>
<dbReference type="InterPro" id="IPR052155">
    <property type="entry name" value="Biofilm_reg_signaling"/>
</dbReference>
<feature type="domain" description="PAS" evidence="8">
    <location>
        <begin position="302"/>
        <end position="346"/>
    </location>
</feature>
<dbReference type="Pfam" id="PF13426">
    <property type="entry name" value="PAS_9"/>
    <property type="match status" value="1"/>
</dbReference>
<dbReference type="SMART" id="SM00086">
    <property type="entry name" value="PAC"/>
    <property type="match status" value="4"/>
</dbReference>
<dbReference type="SMART" id="SM00065">
    <property type="entry name" value="GAF"/>
    <property type="match status" value="1"/>
</dbReference>
<evidence type="ECO:0000259" key="9">
    <source>
        <dbReference type="PROSITE" id="PS50113"/>
    </source>
</evidence>
<keyword evidence="3 7" id="KW-0812">Transmembrane</keyword>
<gene>
    <name evidence="11" type="ORF">H9C73_03785</name>
</gene>
<dbReference type="PANTHER" id="PTHR44757:SF2">
    <property type="entry name" value="BIOFILM ARCHITECTURE MAINTENANCE PROTEIN MBAA"/>
    <property type="match status" value="1"/>
</dbReference>
<proteinExistence type="predicted"/>
<name>A0ABS3Z814_9GAMM</name>
<comment type="caution">
    <text evidence="11">The sequence shown here is derived from an EMBL/GenBank/DDBJ whole genome shotgun (WGS) entry which is preliminary data.</text>
</comment>
<feature type="transmembrane region" description="Helical" evidence="7">
    <location>
        <begin position="22"/>
        <end position="41"/>
    </location>
</feature>
<dbReference type="InterPro" id="IPR043128">
    <property type="entry name" value="Rev_trsase/Diguanyl_cyclase"/>
</dbReference>
<evidence type="ECO:0000256" key="3">
    <source>
        <dbReference type="ARBA" id="ARBA00022692"/>
    </source>
</evidence>
<dbReference type="Gene3D" id="3.30.70.270">
    <property type="match status" value="1"/>
</dbReference>
<dbReference type="Gene3D" id="3.30.450.40">
    <property type="match status" value="1"/>
</dbReference>
<evidence type="ECO:0000256" key="1">
    <source>
        <dbReference type="ARBA" id="ARBA00004651"/>
    </source>
</evidence>
<dbReference type="PROSITE" id="PS50887">
    <property type="entry name" value="GGDEF"/>
    <property type="match status" value="1"/>
</dbReference>
<dbReference type="Pfam" id="PF00990">
    <property type="entry name" value="GGDEF"/>
    <property type="match status" value="1"/>
</dbReference>
<feature type="coiled-coil region" evidence="6">
    <location>
        <begin position="285"/>
        <end position="312"/>
    </location>
</feature>
<dbReference type="InterPro" id="IPR000160">
    <property type="entry name" value="GGDEF_dom"/>
</dbReference>
<dbReference type="Gene3D" id="3.30.450.20">
    <property type="entry name" value="PAS domain"/>
    <property type="match status" value="4"/>
</dbReference>
<dbReference type="SMART" id="SM00091">
    <property type="entry name" value="PAS"/>
    <property type="match status" value="4"/>
</dbReference>
<comment type="subcellular location">
    <subcellularLocation>
        <location evidence="1">Cell membrane</location>
        <topology evidence="1">Multi-pass membrane protein</topology>
    </subcellularLocation>
</comment>
<accession>A0ABS3Z814</accession>
<evidence type="ECO:0000259" key="8">
    <source>
        <dbReference type="PROSITE" id="PS50112"/>
    </source>
</evidence>
<dbReference type="SUPFAM" id="SSF55073">
    <property type="entry name" value="Nucleotide cyclase"/>
    <property type="match status" value="1"/>
</dbReference>
<dbReference type="PROSITE" id="PS50112">
    <property type="entry name" value="PAS"/>
    <property type="match status" value="3"/>
</dbReference>
<dbReference type="InterPro" id="IPR035965">
    <property type="entry name" value="PAS-like_dom_sf"/>
</dbReference>
<reference evidence="11 12" key="1">
    <citation type="submission" date="2020-09" db="EMBL/GenBank/DDBJ databases">
        <authorList>
            <person name="Tanuku N.R.S."/>
        </authorList>
    </citation>
    <scope>NUCLEOTIDE SEQUENCE [LARGE SCALE GENOMIC DNA]</scope>
    <source>
        <strain evidence="11 12">AK62</strain>
    </source>
</reference>